<organism evidence="3 4">
    <name type="scientific">Batrachochytrium salamandrivorans</name>
    <dbReference type="NCBI Taxonomy" id="1357716"/>
    <lineage>
        <taxon>Eukaryota</taxon>
        <taxon>Fungi</taxon>
        <taxon>Fungi incertae sedis</taxon>
        <taxon>Chytridiomycota</taxon>
        <taxon>Chytridiomycota incertae sedis</taxon>
        <taxon>Chytridiomycetes</taxon>
        <taxon>Rhizophydiales</taxon>
        <taxon>Rhizophydiales incertae sedis</taxon>
        <taxon>Batrachochytrium</taxon>
    </lineage>
</organism>
<feature type="transmembrane region" description="Helical" evidence="2">
    <location>
        <begin position="818"/>
        <end position="841"/>
    </location>
</feature>
<keyword evidence="2" id="KW-0472">Membrane</keyword>
<dbReference type="Proteomes" id="UP001648503">
    <property type="component" value="Unassembled WGS sequence"/>
</dbReference>
<feature type="transmembrane region" description="Helical" evidence="2">
    <location>
        <begin position="677"/>
        <end position="702"/>
    </location>
</feature>
<name>A0ABQ8EYS4_9FUNG</name>
<comment type="caution">
    <text evidence="3">The sequence shown here is derived from an EMBL/GenBank/DDBJ whole genome shotgun (WGS) entry which is preliminary data.</text>
</comment>
<evidence type="ECO:0000256" key="1">
    <source>
        <dbReference type="SAM" id="MobiDB-lite"/>
    </source>
</evidence>
<feature type="transmembrane region" description="Helical" evidence="2">
    <location>
        <begin position="645"/>
        <end position="665"/>
    </location>
</feature>
<gene>
    <name evidence="3" type="ORF">BASA50_010385</name>
</gene>
<evidence type="ECO:0000256" key="2">
    <source>
        <dbReference type="SAM" id="Phobius"/>
    </source>
</evidence>
<feature type="compositionally biased region" description="Basic and acidic residues" evidence="1">
    <location>
        <begin position="49"/>
        <end position="63"/>
    </location>
</feature>
<dbReference type="EMBL" id="JAFCIX010000484">
    <property type="protein sequence ID" value="KAH6588964.1"/>
    <property type="molecule type" value="Genomic_DNA"/>
</dbReference>
<feature type="transmembrane region" description="Helical" evidence="2">
    <location>
        <begin position="924"/>
        <end position="950"/>
    </location>
</feature>
<evidence type="ECO:0008006" key="5">
    <source>
        <dbReference type="Google" id="ProtNLM"/>
    </source>
</evidence>
<protein>
    <recommendedName>
        <fullName evidence="5">Transmembrane protein</fullName>
    </recommendedName>
</protein>
<proteinExistence type="predicted"/>
<feature type="transmembrane region" description="Helical" evidence="2">
    <location>
        <begin position="1008"/>
        <end position="1027"/>
    </location>
</feature>
<accession>A0ABQ8EYS4</accession>
<feature type="transmembrane region" description="Helical" evidence="2">
    <location>
        <begin position="981"/>
        <end position="1002"/>
    </location>
</feature>
<keyword evidence="2" id="KW-0812">Transmembrane</keyword>
<feature type="transmembrane region" description="Helical" evidence="2">
    <location>
        <begin position="861"/>
        <end position="887"/>
    </location>
</feature>
<evidence type="ECO:0000313" key="3">
    <source>
        <dbReference type="EMBL" id="KAH6588964.1"/>
    </source>
</evidence>
<feature type="transmembrane region" description="Helical" evidence="2">
    <location>
        <begin position="784"/>
        <end position="806"/>
    </location>
</feature>
<feature type="region of interest" description="Disordered" evidence="1">
    <location>
        <begin position="44"/>
        <end position="65"/>
    </location>
</feature>
<evidence type="ECO:0000313" key="4">
    <source>
        <dbReference type="Proteomes" id="UP001648503"/>
    </source>
</evidence>
<keyword evidence="2" id="KW-1133">Transmembrane helix</keyword>
<reference evidence="3 4" key="1">
    <citation type="submission" date="2021-02" db="EMBL/GenBank/DDBJ databases">
        <title>Variation within the Batrachochytrium salamandrivorans European outbreak.</title>
        <authorList>
            <person name="Kelly M."/>
            <person name="Pasmans F."/>
            <person name="Shea T.P."/>
            <person name="Munoz J.F."/>
            <person name="Carranza S."/>
            <person name="Cuomo C.A."/>
            <person name="Martel A."/>
        </authorList>
    </citation>
    <scope>NUCLEOTIDE SEQUENCE [LARGE SCALE GENOMIC DNA]</scope>
    <source>
        <strain evidence="3 4">AMFP18/2</strain>
    </source>
</reference>
<keyword evidence="4" id="KW-1185">Reference proteome</keyword>
<sequence>MASHVTSEETNLDMDILHGLDSTQIQMLQKRISRLATAIQVHMVSESESSNHENTKNPTETHMDLSSSSAVKAIPEEQAYMHLQDLPTPIQPTPYMPSPTRLVSRRGDPIGSFSRNISKPVAEPPASIYDQLADIEKKLYPTLKRMKQHTRRSSINSIDCIPINPEFNSFQFWAHLQSPLGSLTESTMPDMTEHPELPPVEESIAETMIGMTHSRSLQQRIELLEEIVRKQTMQTHVLSERHSKDSRGLQSDEPLRPVPIIIHQTVDVSNHISITHHHMETSQFSCFEKYDKNRLASQQPHSQIEPFSAVVVNPGPHSKYIQENPDCQIESPVHKARVSQTTKQRETVPDISLNTWSSLQSQQQKLSLSNEMVSNHGITRDNNGVPNQEIPPQDRVQCGSLWVTQNSLHKEVHHHGCSSEPTCSRTSNVDPIVYVLHKEKNAAGGSSNGVDIITVPTIKTPFRPVTHSTLQPNPNPQPWLVQEDRIDNAYLPDIPIKPEQALKSRNLHYSKTTNSNSCVSPKKGEIHIIPQKIASLSISDHDTISKLPELPKNPMHKPDTQIQISQKEVSSLDTSPINRQEALSTTTLNEDSFDAILGRDAMPDIQRPSKILQLSLFASPTVSSATISDREFKNKSPGFRQFLRLFRWFNFLRSVATAIYSVYTAARELQNPYMIQLGASGFWIATIVFVVLDAVVAALRAFPKTLWVFWDVNGWDPLEKSWSPWALIADHDLIIDVFPILANVILKVYGYRLAEIVANPLARDSITQTHYDFSDFSDPHNSSLVLLVLFGFTLFYTIMFHAFRLWRVITFSKKSPVLGMLVILKAVLLLFDVLTNALLLYQVLVFSGLDLLAAERHLQLMLAVVVPSPIVTLTTNTLLNLPLHFMVLRLQLRGRRDTVTGECGENVRVMRVLHTATRRTFHPLIVLVFGSYAAFSTVALFIIMGVMLGFDPIAQVKSGAVPIGVIPTSGFFGWGGGHGGLLSGSNILLGMVWVNLVSNYMVGVLSAFGYWTYALGYGMFMAIFRFYRN</sequence>